<gene>
    <name evidence="1" type="ORF">H5410_060485</name>
</gene>
<dbReference type="EMBL" id="JACXVP010000012">
    <property type="protein sequence ID" value="KAG5570719.1"/>
    <property type="molecule type" value="Genomic_DNA"/>
</dbReference>
<organism evidence="1 2">
    <name type="scientific">Solanum commersonii</name>
    <name type="common">Commerson's wild potato</name>
    <name type="synonym">Commerson's nightshade</name>
    <dbReference type="NCBI Taxonomy" id="4109"/>
    <lineage>
        <taxon>Eukaryota</taxon>
        <taxon>Viridiplantae</taxon>
        <taxon>Streptophyta</taxon>
        <taxon>Embryophyta</taxon>
        <taxon>Tracheophyta</taxon>
        <taxon>Spermatophyta</taxon>
        <taxon>Magnoliopsida</taxon>
        <taxon>eudicotyledons</taxon>
        <taxon>Gunneridae</taxon>
        <taxon>Pentapetalae</taxon>
        <taxon>asterids</taxon>
        <taxon>lamiids</taxon>
        <taxon>Solanales</taxon>
        <taxon>Solanaceae</taxon>
        <taxon>Solanoideae</taxon>
        <taxon>Solaneae</taxon>
        <taxon>Solanum</taxon>
    </lineage>
</organism>
<keyword evidence="2" id="KW-1185">Reference proteome</keyword>
<dbReference type="PANTHER" id="PTHR33054:SF13">
    <property type="entry name" value="CCHC-TYPE DOMAIN-CONTAINING PROTEIN"/>
    <property type="match status" value="1"/>
</dbReference>
<reference evidence="1 2" key="1">
    <citation type="submission" date="2020-09" db="EMBL/GenBank/DDBJ databases">
        <title>De no assembly of potato wild relative species, Solanum commersonii.</title>
        <authorList>
            <person name="Cho K."/>
        </authorList>
    </citation>
    <scope>NUCLEOTIDE SEQUENCE [LARGE SCALE GENOMIC DNA]</scope>
    <source>
        <strain evidence="1">LZ3.2</strain>
        <tissue evidence="1">Leaf</tissue>
    </source>
</reference>
<accession>A0A9J5W5S5</accession>
<protein>
    <submittedName>
        <fullName evidence="1">Uncharacterized protein</fullName>
    </submittedName>
</protein>
<proteinExistence type="predicted"/>
<evidence type="ECO:0000313" key="1">
    <source>
        <dbReference type="EMBL" id="KAG5570719.1"/>
    </source>
</evidence>
<name>A0A9J5W5S5_SOLCO</name>
<sequence length="338" mass="39757">MNYDDNIGLPSRILRSNLSYISPVDYIVDIPCRASTSQIRDEDNFRTSTSYMKEGKRVDNTKIENHIFIPNMDPTMSDMDFPNEQDYKLSDGTITKSLLPLQQSLQIEKDNKTESILFLYIIKLAIYVLNKKSLKTLIKERRRLTIQPPPEIKDFKLLKLDNIERLLQERFQGLNINPLQLREVDATDRNNIPDEINKISKKHARKLVQRMYNYPRPTPPNILLVEQEYYVSNKSQRLTILNVVKDENGMIPNVVYTLVLTIIEHFSGRWSDNSETIRTMLQNLRCKTFSSFRWYKDIFLSRVMELPKWNTSHWKSKFIDGLAALFAERVRKSLEEMG</sequence>
<evidence type="ECO:0000313" key="2">
    <source>
        <dbReference type="Proteomes" id="UP000824120"/>
    </source>
</evidence>
<dbReference type="Proteomes" id="UP000824120">
    <property type="component" value="Chromosome 12"/>
</dbReference>
<dbReference type="PANTHER" id="PTHR33054">
    <property type="entry name" value="CCHC-TYPE DOMAIN-CONTAINING PROTEIN"/>
    <property type="match status" value="1"/>
</dbReference>
<dbReference type="AlphaFoldDB" id="A0A9J5W5S5"/>
<comment type="caution">
    <text evidence="1">The sequence shown here is derived from an EMBL/GenBank/DDBJ whole genome shotgun (WGS) entry which is preliminary data.</text>
</comment>
<dbReference type="OrthoDB" id="1735266at2759"/>